<keyword evidence="2" id="KW-1185">Reference proteome</keyword>
<proteinExistence type="predicted"/>
<dbReference type="Proteomes" id="UP001586593">
    <property type="component" value="Unassembled WGS sequence"/>
</dbReference>
<sequence>MLGGGTKYTPESIGVTKAVALTRQVGPNSKYRTVRCPVYEGNLYDKRIRLLSDMRSNRTRTTRKSLVICIHMTLKRSPYVLAA</sequence>
<reference evidence="1 2" key="1">
    <citation type="journal article" date="2024" name="Commun. Biol.">
        <title>Comparative genomic analysis of thermophilic fungi reveals convergent evolutionary adaptations and gene losses.</title>
        <authorList>
            <person name="Steindorff A.S."/>
            <person name="Aguilar-Pontes M.V."/>
            <person name="Robinson A.J."/>
            <person name="Andreopoulos B."/>
            <person name="LaButti K."/>
            <person name="Kuo A."/>
            <person name="Mondo S."/>
            <person name="Riley R."/>
            <person name="Otillar R."/>
            <person name="Haridas S."/>
            <person name="Lipzen A."/>
            <person name="Grimwood J."/>
            <person name="Schmutz J."/>
            <person name="Clum A."/>
            <person name="Reid I.D."/>
            <person name="Moisan M.C."/>
            <person name="Butler G."/>
            <person name="Nguyen T.T.M."/>
            <person name="Dewar K."/>
            <person name="Conant G."/>
            <person name="Drula E."/>
            <person name="Henrissat B."/>
            <person name="Hansel C."/>
            <person name="Singer S."/>
            <person name="Hutchinson M.I."/>
            <person name="de Vries R.P."/>
            <person name="Natvig D.O."/>
            <person name="Powell A.J."/>
            <person name="Tsang A."/>
            <person name="Grigoriev I.V."/>
        </authorList>
    </citation>
    <scope>NUCLEOTIDE SEQUENCE [LARGE SCALE GENOMIC DNA]</scope>
    <source>
        <strain evidence="1 2">ATCC 24622</strain>
    </source>
</reference>
<organism evidence="1 2">
    <name type="scientific">Phialemonium thermophilum</name>
    <dbReference type="NCBI Taxonomy" id="223376"/>
    <lineage>
        <taxon>Eukaryota</taxon>
        <taxon>Fungi</taxon>
        <taxon>Dikarya</taxon>
        <taxon>Ascomycota</taxon>
        <taxon>Pezizomycotina</taxon>
        <taxon>Sordariomycetes</taxon>
        <taxon>Sordariomycetidae</taxon>
        <taxon>Cephalothecales</taxon>
        <taxon>Cephalothecaceae</taxon>
        <taxon>Phialemonium</taxon>
    </lineage>
</organism>
<evidence type="ECO:0000313" key="1">
    <source>
        <dbReference type="EMBL" id="KAL1879910.1"/>
    </source>
</evidence>
<evidence type="ECO:0000313" key="2">
    <source>
        <dbReference type="Proteomes" id="UP001586593"/>
    </source>
</evidence>
<comment type="caution">
    <text evidence="1">The sequence shown here is derived from an EMBL/GenBank/DDBJ whole genome shotgun (WGS) entry which is preliminary data.</text>
</comment>
<accession>A0ABR3XV71</accession>
<name>A0ABR3XV71_9PEZI</name>
<dbReference type="EMBL" id="JAZHXJ010000039">
    <property type="protein sequence ID" value="KAL1879910.1"/>
    <property type="molecule type" value="Genomic_DNA"/>
</dbReference>
<gene>
    <name evidence="1" type="ORF">VTK73DRAFT_6722</name>
</gene>
<protein>
    <submittedName>
        <fullName evidence="1">Uncharacterized protein</fullName>
    </submittedName>
</protein>